<dbReference type="PANTHER" id="PTHR46173:SF1">
    <property type="entry name" value="CCA TRNA NUCLEOTIDYLTRANSFERASE 1, MITOCHONDRIAL"/>
    <property type="match status" value="1"/>
</dbReference>
<evidence type="ECO:0000256" key="3">
    <source>
        <dbReference type="ARBA" id="ARBA00022694"/>
    </source>
</evidence>
<evidence type="ECO:0000259" key="11">
    <source>
        <dbReference type="Pfam" id="PF12627"/>
    </source>
</evidence>
<evidence type="ECO:0000256" key="9">
    <source>
        <dbReference type="RuleBase" id="RU003953"/>
    </source>
</evidence>
<dbReference type="Pfam" id="PF12627">
    <property type="entry name" value="PolyA_pol_RNAbd"/>
    <property type="match status" value="1"/>
</dbReference>
<dbReference type="InterPro" id="IPR032810">
    <property type="entry name" value="CCA-adding_enz_C"/>
</dbReference>
<dbReference type="RefSeq" id="WP_148810770.1">
    <property type="nucleotide sequence ID" value="NZ_CP042243.1"/>
</dbReference>
<feature type="domain" description="Poly A polymerase head" evidence="10">
    <location>
        <begin position="13"/>
        <end position="136"/>
    </location>
</feature>
<evidence type="ECO:0000256" key="4">
    <source>
        <dbReference type="ARBA" id="ARBA00022695"/>
    </source>
</evidence>
<comment type="cofactor">
    <cofactor evidence="1">
        <name>Mg(2+)</name>
        <dbReference type="ChEBI" id="CHEBI:18420"/>
    </cofactor>
</comment>
<protein>
    <submittedName>
        <fullName evidence="13">CCA tRNA nucleotidyltransferase</fullName>
        <ecNumber evidence="13">2.7.7.72</ecNumber>
    </submittedName>
</protein>
<dbReference type="AlphaFoldDB" id="A0A5C0SK82"/>
<dbReference type="SUPFAM" id="SSF81301">
    <property type="entry name" value="Nucleotidyltransferase"/>
    <property type="match status" value="1"/>
</dbReference>
<dbReference type="KEGG" id="crs:FQB35_05630"/>
<dbReference type="OrthoDB" id="9805698at2"/>
<evidence type="ECO:0000256" key="7">
    <source>
        <dbReference type="ARBA" id="ARBA00022842"/>
    </source>
</evidence>
<keyword evidence="2 9" id="KW-0808">Transferase</keyword>
<sequence>MILTLLNNYGFDAYVVGGCVRDSLLRRKPQDWDICTNALPEEIIKIFKNHQIKFIETGRKHGTITIVFNNKHFEVTTYRIDGDYLDHRRPENVTFTLSLEKDLARRDFTINAMAYNHKKGLIDYFNGQNDLNKKIIKCVGEAKKRFDEDALRILRGVRFAAQLNFTIHKDTAKAMQEKGFLLKNISQERIRDELIKILLSNKPAKGILLLKNLNLLPFVIQELIDTINLNPKNSHHDKDVFTHILCVLDNTPKILNVRLAALLHDIEKPKFSAICKNHFYSKTTAMNILKRLKFDKKTIDCVCTIIKEHMHPWDTYNTKNLKKFINRIGIQNLDSFFALQVAHVKGSSLSHDISKISNLKNEVAKILNEKQPLTIKDLKINGNDLIKLGIKQGKQIGIILNILLDKVLDDPNLNEKDKLLNIVKNINDLNLYQ</sequence>
<evidence type="ECO:0000259" key="10">
    <source>
        <dbReference type="Pfam" id="PF01743"/>
    </source>
</evidence>
<dbReference type="InterPro" id="IPR050264">
    <property type="entry name" value="Bact_CCA-adding_enz_type3_sf"/>
</dbReference>
<keyword evidence="8 9" id="KW-0694">RNA-binding</keyword>
<keyword evidence="14" id="KW-1185">Reference proteome</keyword>
<dbReference type="Gene3D" id="1.10.246.80">
    <property type="match status" value="1"/>
</dbReference>
<keyword evidence="3" id="KW-0819">tRNA processing</keyword>
<feature type="domain" description="CCA-adding enzyme C-terminal" evidence="12">
    <location>
        <begin position="280"/>
        <end position="422"/>
    </location>
</feature>
<evidence type="ECO:0000256" key="8">
    <source>
        <dbReference type="ARBA" id="ARBA00022884"/>
    </source>
</evidence>
<dbReference type="CDD" id="cd05398">
    <property type="entry name" value="NT_ClassII-CCAase"/>
    <property type="match status" value="1"/>
</dbReference>
<dbReference type="GO" id="GO:0004810">
    <property type="term" value="F:CCA tRNA nucleotidyltransferase activity"/>
    <property type="evidence" value="ECO:0007669"/>
    <property type="project" value="UniProtKB-EC"/>
</dbReference>
<comment type="similarity">
    <text evidence="9">Belongs to the tRNA nucleotidyltransferase/poly(A) polymerase family.</text>
</comment>
<dbReference type="GO" id="GO:0000166">
    <property type="term" value="F:nucleotide binding"/>
    <property type="evidence" value="ECO:0007669"/>
    <property type="project" value="UniProtKB-KW"/>
</dbReference>
<dbReference type="Pfam" id="PF01743">
    <property type="entry name" value="PolyA_pol"/>
    <property type="match status" value="1"/>
</dbReference>
<dbReference type="InterPro" id="IPR002646">
    <property type="entry name" value="PolA_pol_head_dom"/>
</dbReference>
<dbReference type="EMBL" id="CP042243">
    <property type="protein sequence ID" value="QEK13598.1"/>
    <property type="molecule type" value="Genomic_DNA"/>
</dbReference>
<dbReference type="EC" id="2.7.7.72" evidence="13"/>
<dbReference type="Gene3D" id="3.30.460.10">
    <property type="entry name" value="Beta Polymerase, domain 2"/>
    <property type="match status" value="1"/>
</dbReference>
<feature type="domain" description="tRNA nucleotidyltransferase/poly(A) polymerase RNA and SrmB- binding" evidence="11">
    <location>
        <begin position="164"/>
        <end position="223"/>
    </location>
</feature>
<dbReference type="GO" id="GO:0000049">
    <property type="term" value="F:tRNA binding"/>
    <property type="evidence" value="ECO:0007669"/>
    <property type="project" value="TreeGrafter"/>
</dbReference>
<dbReference type="GO" id="GO:0008033">
    <property type="term" value="P:tRNA processing"/>
    <property type="evidence" value="ECO:0007669"/>
    <property type="project" value="UniProtKB-KW"/>
</dbReference>
<accession>A0A5C0SK82</accession>
<evidence type="ECO:0000256" key="6">
    <source>
        <dbReference type="ARBA" id="ARBA00022741"/>
    </source>
</evidence>
<dbReference type="InterPro" id="IPR043519">
    <property type="entry name" value="NT_sf"/>
</dbReference>
<dbReference type="InterPro" id="IPR032828">
    <property type="entry name" value="PolyA_RNA-bd"/>
</dbReference>
<proteinExistence type="inferred from homology"/>
<dbReference type="Gene3D" id="1.10.3090.10">
    <property type="entry name" value="cca-adding enzyme, domain 2"/>
    <property type="match status" value="1"/>
</dbReference>
<evidence type="ECO:0000313" key="14">
    <source>
        <dbReference type="Proteomes" id="UP000324646"/>
    </source>
</evidence>
<reference evidence="13 14" key="1">
    <citation type="submission" date="2019-07" db="EMBL/GenBank/DDBJ databases">
        <title>Complete genome of Crassaminicella thermophila SY095.</title>
        <authorList>
            <person name="Li X."/>
        </authorList>
    </citation>
    <scope>NUCLEOTIDE SEQUENCE [LARGE SCALE GENOMIC DNA]</scope>
    <source>
        <strain evidence="13 14">SY095</strain>
    </source>
</reference>
<dbReference type="Pfam" id="PF13735">
    <property type="entry name" value="tRNA_NucTran2_2"/>
    <property type="match status" value="1"/>
</dbReference>
<keyword evidence="6" id="KW-0547">Nucleotide-binding</keyword>
<dbReference type="PANTHER" id="PTHR46173">
    <property type="entry name" value="CCA TRNA NUCLEOTIDYLTRANSFERASE 1, MITOCHONDRIAL"/>
    <property type="match status" value="1"/>
</dbReference>
<dbReference type="SUPFAM" id="SSF81891">
    <property type="entry name" value="Poly A polymerase C-terminal region-like"/>
    <property type="match status" value="1"/>
</dbReference>
<gene>
    <name evidence="13" type="ORF">FQB35_05630</name>
</gene>
<evidence type="ECO:0000256" key="5">
    <source>
        <dbReference type="ARBA" id="ARBA00022723"/>
    </source>
</evidence>
<name>A0A5C0SK82_CRATE</name>
<dbReference type="GO" id="GO:0046872">
    <property type="term" value="F:metal ion binding"/>
    <property type="evidence" value="ECO:0007669"/>
    <property type="project" value="UniProtKB-KW"/>
</dbReference>
<evidence type="ECO:0000256" key="2">
    <source>
        <dbReference type="ARBA" id="ARBA00022679"/>
    </source>
</evidence>
<dbReference type="NCBIfam" id="NF009814">
    <property type="entry name" value="PRK13299.1"/>
    <property type="match status" value="1"/>
</dbReference>
<keyword evidence="4 13" id="KW-0548">Nucleotidyltransferase</keyword>
<evidence type="ECO:0000259" key="12">
    <source>
        <dbReference type="Pfam" id="PF13735"/>
    </source>
</evidence>
<dbReference type="Proteomes" id="UP000324646">
    <property type="component" value="Chromosome"/>
</dbReference>
<keyword evidence="7" id="KW-0460">Magnesium</keyword>
<evidence type="ECO:0000313" key="13">
    <source>
        <dbReference type="EMBL" id="QEK13598.1"/>
    </source>
</evidence>
<organism evidence="13 14">
    <name type="scientific">Crassaminicella thermophila</name>
    <dbReference type="NCBI Taxonomy" id="2599308"/>
    <lineage>
        <taxon>Bacteria</taxon>
        <taxon>Bacillati</taxon>
        <taxon>Bacillota</taxon>
        <taxon>Clostridia</taxon>
        <taxon>Eubacteriales</taxon>
        <taxon>Clostridiaceae</taxon>
        <taxon>Crassaminicella</taxon>
    </lineage>
</organism>
<evidence type="ECO:0000256" key="1">
    <source>
        <dbReference type="ARBA" id="ARBA00001946"/>
    </source>
</evidence>
<keyword evidence="5" id="KW-0479">Metal-binding</keyword>